<gene>
    <name evidence="5" type="ORF">Rumeso_04135</name>
</gene>
<keyword evidence="6" id="KW-1185">Reference proteome</keyword>
<evidence type="ECO:0000259" key="4">
    <source>
        <dbReference type="PROSITE" id="PS01124"/>
    </source>
</evidence>
<accession>A0A017HIT1</accession>
<dbReference type="STRING" id="442562.Rumeso_04135"/>
<evidence type="ECO:0000256" key="2">
    <source>
        <dbReference type="ARBA" id="ARBA00023125"/>
    </source>
</evidence>
<dbReference type="Pfam" id="PF12833">
    <property type="entry name" value="HTH_18"/>
    <property type="match status" value="1"/>
</dbReference>
<dbReference type="PROSITE" id="PS01124">
    <property type="entry name" value="HTH_ARAC_FAMILY_2"/>
    <property type="match status" value="1"/>
</dbReference>
<dbReference type="EMBL" id="AOSK01000118">
    <property type="protein sequence ID" value="EYD74271.1"/>
    <property type="molecule type" value="Genomic_DNA"/>
</dbReference>
<evidence type="ECO:0000256" key="1">
    <source>
        <dbReference type="ARBA" id="ARBA00023015"/>
    </source>
</evidence>
<keyword evidence="3" id="KW-0804">Transcription</keyword>
<name>A0A017HIT1_9RHOB</name>
<dbReference type="GO" id="GO:0043565">
    <property type="term" value="F:sequence-specific DNA binding"/>
    <property type="evidence" value="ECO:0007669"/>
    <property type="project" value="InterPro"/>
</dbReference>
<protein>
    <submittedName>
        <fullName evidence="5">Transcriptional regulator, AraC family</fullName>
    </submittedName>
</protein>
<dbReference type="InterPro" id="IPR018060">
    <property type="entry name" value="HTH_AraC"/>
</dbReference>
<evidence type="ECO:0000313" key="6">
    <source>
        <dbReference type="Proteomes" id="UP000019666"/>
    </source>
</evidence>
<dbReference type="PANTHER" id="PTHR46796">
    <property type="entry name" value="HTH-TYPE TRANSCRIPTIONAL ACTIVATOR RHAS-RELATED"/>
    <property type="match status" value="1"/>
</dbReference>
<feature type="domain" description="HTH araC/xylS-type" evidence="4">
    <location>
        <begin position="158"/>
        <end position="254"/>
    </location>
</feature>
<dbReference type="GO" id="GO:0003700">
    <property type="term" value="F:DNA-binding transcription factor activity"/>
    <property type="evidence" value="ECO:0007669"/>
    <property type="project" value="InterPro"/>
</dbReference>
<reference evidence="5 6" key="1">
    <citation type="submission" date="2013-02" db="EMBL/GenBank/DDBJ databases">
        <authorList>
            <person name="Fiebig A."/>
            <person name="Goeker M."/>
            <person name="Klenk H.-P.P."/>
        </authorList>
    </citation>
    <scope>NUCLEOTIDE SEQUENCE [LARGE SCALE GENOMIC DNA]</scope>
    <source>
        <strain evidence="5 6">DSM 19309</strain>
    </source>
</reference>
<dbReference type="InterPro" id="IPR050204">
    <property type="entry name" value="AraC_XylS_family_regulators"/>
</dbReference>
<organism evidence="5 6">
    <name type="scientific">Rubellimicrobium mesophilum DSM 19309</name>
    <dbReference type="NCBI Taxonomy" id="442562"/>
    <lineage>
        <taxon>Bacteria</taxon>
        <taxon>Pseudomonadati</taxon>
        <taxon>Pseudomonadota</taxon>
        <taxon>Alphaproteobacteria</taxon>
        <taxon>Rhodobacterales</taxon>
        <taxon>Roseobacteraceae</taxon>
        <taxon>Rubellimicrobium</taxon>
    </lineage>
</organism>
<dbReference type="AlphaFoldDB" id="A0A017HIT1"/>
<dbReference type="PATRIC" id="fig|442562.3.peg.4071"/>
<dbReference type="Gene3D" id="1.10.10.60">
    <property type="entry name" value="Homeodomain-like"/>
    <property type="match status" value="2"/>
</dbReference>
<dbReference type="Proteomes" id="UP000019666">
    <property type="component" value="Unassembled WGS sequence"/>
</dbReference>
<dbReference type="SMART" id="SM00342">
    <property type="entry name" value="HTH_ARAC"/>
    <property type="match status" value="1"/>
</dbReference>
<dbReference type="RefSeq" id="WP_037279940.1">
    <property type="nucleotide sequence ID" value="NZ_KK088567.1"/>
</dbReference>
<dbReference type="HOGENOM" id="CLU_073078_1_0_5"/>
<proteinExistence type="predicted"/>
<evidence type="ECO:0000313" key="5">
    <source>
        <dbReference type="EMBL" id="EYD74271.1"/>
    </source>
</evidence>
<keyword evidence="1" id="KW-0805">Transcription regulation</keyword>
<evidence type="ECO:0000256" key="3">
    <source>
        <dbReference type="ARBA" id="ARBA00023163"/>
    </source>
</evidence>
<sequence length="258" mass="28383">MTRKVSSDDRIVLWQGGSLWVFDILPPQGPRSNRMHAHHAFQLTLAAGGTANIRTGDGLLEGPVVLIAPDHPHAIEPEGRVALLFVEPESRAGAGLRRLLGDRAAARLPPRPDIVAELEPMWQGPPPNEHEVQEIGARILGRLLGPQQGEAELDPRIQRVVDWLGQADGGVTVAAAASVACLSEGRFSHLFVEQTGLPFRTYVLWRRLMRAVQRRAAGDTLTEAAHQAGFSDSAHFSRTFLRMFGIPADTMWLRSRRQ</sequence>
<keyword evidence="2" id="KW-0238">DNA-binding</keyword>
<comment type="caution">
    <text evidence="5">The sequence shown here is derived from an EMBL/GenBank/DDBJ whole genome shotgun (WGS) entry which is preliminary data.</text>
</comment>